<dbReference type="EC" id="5.6.2.4" evidence="12"/>
<evidence type="ECO:0000256" key="5">
    <source>
        <dbReference type="ARBA" id="ARBA00022801"/>
    </source>
</evidence>
<keyword evidence="10 12" id="KW-0413">Isomerase</keyword>
<dbReference type="InterPro" id="IPR011545">
    <property type="entry name" value="DEAD/DEAH_box_helicase_dom"/>
</dbReference>
<comment type="similarity">
    <text evidence="12">Belongs to the helicase family. PriA subfamily.</text>
</comment>
<dbReference type="GO" id="GO:0016887">
    <property type="term" value="F:ATP hydrolysis activity"/>
    <property type="evidence" value="ECO:0007669"/>
    <property type="project" value="RHEA"/>
</dbReference>
<dbReference type="SMART" id="SM00487">
    <property type="entry name" value="DEXDc"/>
    <property type="match status" value="1"/>
</dbReference>
<dbReference type="EMBL" id="SACJ01000010">
    <property type="protein sequence ID" value="RVT73393.1"/>
    <property type="molecule type" value="Genomic_DNA"/>
</dbReference>
<dbReference type="SMART" id="SM00490">
    <property type="entry name" value="HELICc"/>
    <property type="match status" value="1"/>
</dbReference>
<dbReference type="GO" id="GO:0005524">
    <property type="term" value="F:ATP binding"/>
    <property type="evidence" value="ECO:0007669"/>
    <property type="project" value="UniProtKB-UniRule"/>
</dbReference>
<dbReference type="NCBIfam" id="TIGR00595">
    <property type="entry name" value="priA"/>
    <property type="match status" value="1"/>
</dbReference>
<feature type="binding site" evidence="12">
    <location>
        <position position="536"/>
    </location>
    <ligand>
        <name>Zn(2+)</name>
        <dbReference type="ChEBI" id="CHEBI:29105"/>
        <label>2</label>
    </ligand>
</feature>
<dbReference type="Pfam" id="PF17764">
    <property type="entry name" value="PriA_3primeBD"/>
    <property type="match status" value="1"/>
</dbReference>
<dbReference type="SUPFAM" id="SSF52540">
    <property type="entry name" value="P-loop containing nucleoside triphosphate hydrolases"/>
    <property type="match status" value="1"/>
</dbReference>
<dbReference type="OrthoDB" id="9759544at2"/>
<evidence type="ECO:0000259" key="14">
    <source>
        <dbReference type="PROSITE" id="PS51194"/>
    </source>
</evidence>
<dbReference type="PROSITE" id="PS51192">
    <property type="entry name" value="HELICASE_ATP_BIND_1"/>
    <property type="match status" value="1"/>
</dbReference>
<dbReference type="GO" id="GO:0003677">
    <property type="term" value="F:DNA binding"/>
    <property type="evidence" value="ECO:0007669"/>
    <property type="project" value="UniProtKB-UniRule"/>
</dbReference>
<keyword evidence="3 12" id="KW-0479">Metal-binding</keyword>
<evidence type="ECO:0000313" key="15">
    <source>
        <dbReference type="EMBL" id="RVT73393.1"/>
    </source>
</evidence>
<evidence type="ECO:0000256" key="9">
    <source>
        <dbReference type="ARBA" id="ARBA00023125"/>
    </source>
</evidence>
<dbReference type="CDD" id="cd18804">
    <property type="entry name" value="SF2_C_priA"/>
    <property type="match status" value="1"/>
</dbReference>
<keyword evidence="16" id="KW-1185">Reference proteome</keyword>
<evidence type="ECO:0000256" key="10">
    <source>
        <dbReference type="ARBA" id="ARBA00023235"/>
    </source>
</evidence>
<dbReference type="Proteomes" id="UP000285211">
    <property type="component" value="Unassembled WGS sequence"/>
</dbReference>
<feature type="domain" description="Helicase C-terminal" evidence="14">
    <location>
        <begin position="537"/>
        <end position="714"/>
    </location>
</feature>
<feature type="binding site" evidence="12">
    <location>
        <position position="551"/>
    </location>
    <ligand>
        <name>Zn(2+)</name>
        <dbReference type="ChEBI" id="CHEBI:29105"/>
        <label>2</label>
    </ligand>
</feature>
<dbReference type="PANTHER" id="PTHR30580">
    <property type="entry name" value="PRIMOSOMAL PROTEIN N"/>
    <property type="match status" value="1"/>
</dbReference>
<dbReference type="HAMAP" id="MF_00983">
    <property type="entry name" value="PriA"/>
    <property type="match status" value="1"/>
</dbReference>
<comment type="catalytic activity">
    <reaction evidence="12">
        <text>Couples ATP hydrolysis with the unwinding of duplex DNA by translocating in the 3'-5' direction.</text>
        <dbReference type="EC" id="5.6.2.4"/>
    </reaction>
</comment>
<dbReference type="GO" id="GO:0006270">
    <property type="term" value="P:DNA replication initiation"/>
    <property type="evidence" value="ECO:0007669"/>
    <property type="project" value="TreeGrafter"/>
</dbReference>
<dbReference type="Pfam" id="PF00270">
    <property type="entry name" value="DEAD"/>
    <property type="match status" value="1"/>
</dbReference>
<feature type="binding site" evidence="12">
    <location>
        <position position="564"/>
    </location>
    <ligand>
        <name>Zn(2+)</name>
        <dbReference type="ChEBI" id="CHEBI:29105"/>
        <label>1</label>
    </ligand>
</feature>
<comment type="caution">
    <text evidence="15">The sequence shown here is derived from an EMBL/GenBank/DDBJ whole genome shotgun (WGS) entry which is preliminary data.</text>
</comment>
<comment type="function">
    <text evidence="12">Initiates the restart of stalled replication forks, which reloads the replicative helicase on sites other than the origin of replication. Recognizes and binds to abandoned replication forks and remodels them to uncover a helicase loading site. Promotes assembly of the primosome at these replication forks.</text>
</comment>
<evidence type="ECO:0000256" key="4">
    <source>
        <dbReference type="ARBA" id="ARBA00022741"/>
    </source>
</evidence>
<dbReference type="FunFam" id="3.40.50.300:FF:000489">
    <property type="entry name" value="Primosome assembly protein PriA"/>
    <property type="match status" value="1"/>
</dbReference>
<dbReference type="InterPro" id="IPR001650">
    <property type="entry name" value="Helicase_C-like"/>
</dbReference>
<organism evidence="15 16">
    <name type="scientific">Flavobacterium sufflavum</name>
    <dbReference type="NCBI Taxonomy" id="1921138"/>
    <lineage>
        <taxon>Bacteria</taxon>
        <taxon>Pseudomonadati</taxon>
        <taxon>Bacteroidota</taxon>
        <taxon>Flavobacteriia</taxon>
        <taxon>Flavobacteriales</taxon>
        <taxon>Flavobacteriaceae</taxon>
        <taxon>Flavobacterium</taxon>
    </lineage>
</organism>
<keyword evidence="2 12" id="KW-0235">DNA replication</keyword>
<comment type="cofactor">
    <cofactor evidence="12">
        <name>Zn(2+)</name>
        <dbReference type="ChEBI" id="CHEBI:29105"/>
    </cofactor>
    <text evidence="12">Binds 2 zinc ions per subunit.</text>
</comment>
<dbReference type="PROSITE" id="PS51194">
    <property type="entry name" value="HELICASE_CTER"/>
    <property type="match status" value="1"/>
</dbReference>
<keyword evidence="7 12" id="KW-0862">Zinc</keyword>
<evidence type="ECO:0000259" key="13">
    <source>
        <dbReference type="PROSITE" id="PS51192"/>
    </source>
</evidence>
<keyword evidence="6 12" id="KW-0347">Helicase</keyword>
<reference evidence="15 16" key="1">
    <citation type="submission" date="2019-01" db="EMBL/GenBank/DDBJ databases">
        <authorList>
            <person name="Chen W.-M."/>
        </authorList>
    </citation>
    <scope>NUCLEOTIDE SEQUENCE [LARGE SCALE GENOMIC DNA]</scope>
    <source>
        <strain evidence="15 16">BBQ-12</strain>
    </source>
</reference>
<dbReference type="Pfam" id="PF00271">
    <property type="entry name" value="Helicase_C"/>
    <property type="match status" value="1"/>
</dbReference>
<dbReference type="FunFam" id="3.40.1440.60:FF:000001">
    <property type="entry name" value="Primosomal protein N"/>
    <property type="match status" value="1"/>
</dbReference>
<dbReference type="Pfam" id="PF18074">
    <property type="entry name" value="PriA_C"/>
    <property type="match status" value="1"/>
</dbReference>
<feature type="binding site" evidence="12">
    <location>
        <position position="533"/>
    </location>
    <ligand>
        <name>Zn(2+)</name>
        <dbReference type="ChEBI" id="CHEBI:29105"/>
        <label>2</label>
    </ligand>
</feature>
<feature type="binding site" evidence="12">
    <location>
        <position position="567"/>
    </location>
    <ligand>
        <name>Zn(2+)</name>
        <dbReference type="ChEBI" id="CHEBI:29105"/>
        <label>1</label>
    </ligand>
</feature>
<dbReference type="InterPro" id="IPR005259">
    <property type="entry name" value="PriA"/>
</dbReference>
<evidence type="ECO:0000313" key="16">
    <source>
        <dbReference type="Proteomes" id="UP000285211"/>
    </source>
</evidence>
<dbReference type="GO" id="GO:0043138">
    <property type="term" value="F:3'-5' DNA helicase activity"/>
    <property type="evidence" value="ECO:0007669"/>
    <property type="project" value="UniProtKB-EC"/>
</dbReference>
<dbReference type="GO" id="GO:0006302">
    <property type="term" value="P:double-strand break repair"/>
    <property type="evidence" value="ECO:0007669"/>
    <property type="project" value="InterPro"/>
</dbReference>
<dbReference type="GO" id="GO:1990077">
    <property type="term" value="C:primosome complex"/>
    <property type="evidence" value="ECO:0007669"/>
    <property type="project" value="UniProtKB-UniRule"/>
</dbReference>
<comment type="subunit">
    <text evidence="12">Component of the replication restart primosome.</text>
</comment>
<dbReference type="RefSeq" id="WP_128196642.1">
    <property type="nucleotide sequence ID" value="NZ_SACJ01000010.1"/>
</dbReference>
<dbReference type="InterPro" id="IPR014001">
    <property type="entry name" value="Helicase_ATP-bd"/>
</dbReference>
<dbReference type="GO" id="GO:0008270">
    <property type="term" value="F:zinc ion binding"/>
    <property type="evidence" value="ECO:0007669"/>
    <property type="project" value="UniProtKB-UniRule"/>
</dbReference>
<dbReference type="InterPro" id="IPR040498">
    <property type="entry name" value="PriA_CRR"/>
</dbReference>
<dbReference type="CDD" id="cd17929">
    <property type="entry name" value="DEXHc_priA"/>
    <property type="match status" value="1"/>
</dbReference>
<evidence type="ECO:0000256" key="2">
    <source>
        <dbReference type="ARBA" id="ARBA00022705"/>
    </source>
</evidence>
<protein>
    <recommendedName>
        <fullName evidence="12">Replication restart protein PriA</fullName>
    </recommendedName>
    <alternativeName>
        <fullName evidence="12">ATP-dependent DNA helicase PriA</fullName>
        <ecNumber evidence="12">5.6.2.4</ecNumber>
    </alternativeName>
    <alternativeName>
        <fullName evidence="12">DNA 3'-5' helicase PriA</fullName>
    </alternativeName>
</protein>
<accession>A0A3S2V232</accession>
<dbReference type="PANTHER" id="PTHR30580:SF0">
    <property type="entry name" value="PRIMOSOMAL PROTEIN N"/>
    <property type="match status" value="1"/>
</dbReference>
<dbReference type="Pfam" id="PF18319">
    <property type="entry name" value="Zn_ribbon_PriA"/>
    <property type="match status" value="1"/>
</dbReference>
<feature type="binding site" evidence="12">
    <location>
        <position position="554"/>
    </location>
    <ligand>
        <name>Zn(2+)</name>
        <dbReference type="ChEBI" id="CHEBI:29105"/>
        <label>2</label>
    </ligand>
</feature>
<keyword evidence="8 12" id="KW-0067">ATP-binding</keyword>
<keyword evidence="1 12" id="KW-0639">Primosome</keyword>
<dbReference type="GO" id="GO:0006310">
    <property type="term" value="P:DNA recombination"/>
    <property type="evidence" value="ECO:0007669"/>
    <property type="project" value="InterPro"/>
</dbReference>
<dbReference type="InterPro" id="IPR041222">
    <property type="entry name" value="PriA_3primeBD"/>
</dbReference>
<name>A0A3S2V232_9FLAO</name>
<keyword evidence="5 12" id="KW-0378">Hydrolase</keyword>
<evidence type="ECO:0000256" key="11">
    <source>
        <dbReference type="ARBA" id="ARBA00048988"/>
    </source>
</evidence>
<comment type="catalytic activity">
    <reaction evidence="11 12">
        <text>ATP + H2O = ADP + phosphate + H(+)</text>
        <dbReference type="Rhea" id="RHEA:13065"/>
        <dbReference type="ChEBI" id="CHEBI:15377"/>
        <dbReference type="ChEBI" id="CHEBI:15378"/>
        <dbReference type="ChEBI" id="CHEBI:30616"/>
        <dbReference type="ChEBI" id="CHEBI:43474"/>
        <dbReference type="ChEBI" id="CHEBI:456216"/>
        <dbReference type="EC" id="5.6.2.4"/>
    </reaction>
</comment>
<dbReference type="Gene3D" id="3.40.50.300">
    <property type="entry name" value="P-loop containing nucleotide triphosphate hydrolases"/>
    <property type="match status" value="2"/>
</dbReference>
<feature type="binding site" evidence="12">
    <location>
        <position position="527"/>
    </location>
    <ligand>
        <name>Zn(2+)</name>
        <dbReference type="ChEBI" id="CHEBI:29105"/>
        <label>1</label>
    </ligand>
</feature>
<evidence type="ECO:0000256" key="8">
    <source>
        <dbReference type="ARBA" id="ARBA00022840"/>
    </source>
</evidence>
<evidence type="ECO:0000256" key="7">
    <source>
        <dbReference type="ARBA" id="ARBA00022833"/>
    </source>
</evidence>
<dbReference type="InterPro" id="IPR042115">
    <property type="entry name" value="PriA_3primeBD_sf"/>
</dbReference>
<keyword evidence="9 12" id="KW-0238">DNA-binding</keyword>
<evidence type="ECO:0000256" key="12">
    <source>
        <dbReference type="HAMAP-Rule" id="MF_00983"/>
    </source>
</evidence>
<evidence type="ECO:0000256" key="1">
    <source>
        <dbReference type="ARBA" id="ARBA00022515"/>
    </source>
</evidence>
<feature type="binding site" evidence="12">
    <location>
        <position position="524"/>
    </location>
    <ligand>
        <name>Zn(2+)</name>
        <dbReference type="ChEBI" id="CHEBI:29105"/>
        <label>1</label>
    </ligand>
</feature>
<proteinExistence type="inferred from homology"/>
<dbReference type="InterPro" id="IPR041236">
    <property type="entry name" value="PriA_C"/>
</dbReference>
<evidence type="ECO:0000256" key="6">
    <source>
        <dbReference type="ARBA" id="ARBA00022806"/>
    </source>
</evidence>
<dbReference type="InterPro" id="IPR027417">
    <property type="entry name" value="P-loop_NTPase"/>
</dbReference>
<dbReference type="AlphaFoldDB" id="A0A3S2V232"/>
<dbReference type="Gene3D" id="3.40.1440.60">
    <property type="entry name" value="PriA, 3(prime) DNA-binding domain"/>
    <property type="match status" value="1"/>
</dbReference>
<evidence type="ECO:0000256" key="3">
    <source>
        <dbReference type="ARBA" id="ARBA00022723"/>
    </source>
</evidence>
<sequence length="817" mass="93958">MYFVEVILPLALAKTFTYSVSEAEYHYIQKGMRLAVPFGKSKIYTALAIDLHQNKPTLYDAKEIHQILDEKPIVTENQIKHWHWIASYYMCAIGDVYRGAMPSALLLENETLISQKTDVFVDESQLTDDEFLIYQALQQQSSLKVQDIIGILNKKNIFPVIQKLIDKNVLVLQEEMQENYKPKLVRYIRLHSKYDSSEGLNDLLEVLKNANKQKEIVLTYFQLSASEKKKPISVKKLVEASNSTSAVVKALIDKEIFEEYLLQHDRVNFTGVSNDSQLQLSQAQQKAFEEIKSSFEEKEVCLLHGVTSSGKTEIYIKLIEDYLTTGKQVLYLLPEIALTTQLVTRLQAHFGNKVAVFHSKYNNNERVEVWNQVLQNSEKAQIVIGARSALFLPFSNLGFIIVDEEHEQTFKQVDPAPRYHARDASIVLASFFKAKVLLGSATPSLESYYNTSIAKYGLVEIKARYGNVMMPEIELVDLKDKYFRKRMTGHFSDVLIEGITTALSLGEQVILFQNRRGYSPLLECMTCGHVPQCQQCDVSLTYHKHKNQLRCHYCGYSIAKPTNCHSCSSIDLTTKGFGTEQIQQELTQLFPERKIGRMDQDTTRGKFGFEKIIDSFKNHEIDIMVGTQMLAKGLDFDNVSLVGIMNADNMLYHSDFRAFERSYQTMTQVAGRSGRSEKQGKVIIQTFNPDHNTIQQVTNNDYLGMYKEQLYDRLIYKYPPYFRIIRITLKHREFDKLKEGSMWLYQVLSQHLSIPVLGPEEPAINRIRNEYLRTIMIKIPQDLSILSTKKTIQKILNSFDAVPQYRAIKVSLNVDFY</sequence>
<keyword evidence="4 12" id="KW-0547">Nucleotide-binding</keyword>
<gene>
    <name evidence="12 15" type="primary">priA</name>
    <name evidence="15" type="ORF">EOD40_14200</name>
</gene>
<feature type="domain" description="Helicase ATP-binding" evidence="13">
    <location>
        <begin position="292"/>
        <end position="461"/>
    </location>
</feature>
<dbReference type="GO" id="GO:0006269">
    <property type="term" value="P:DNA replication, synthesis of primer"/>
    <property type="evidence" value="ECO:0007669"/>
    <property type="project" value="UniProtKB-KW"/>
</dbReference>